<dbReference type="SUPFAM" id="SSF52540">
    <property type="entry name" value="P-loop containing nucleoside triphosphate hydrolases"/>
    <property type="match status" value="1"/>
</dbReference>
<evidence type="ECO:0000313" key="5">
    <source>
        <dbReference type="Proteomes" id="UP001233673"/>
    </source>
</evidence>
<dbReference type="RefSeq" id="WP_305998019.1">
    <property type="nucleotide sequence ID" value="NZ_JASNFN010000001.1"/>
</dbReference>
<comment type="caution">
    <text evidence="4">The sequence shown here is derived from an EMBL/GenBank/DDBJ whole genome shotgun (WGS) entry which is preliminary data.</text>
</comment>
<reference evidence="5" key="1">
    <citation type="submission" date="2023-05" db="EMBL/GenBank/DDBJ databases">
        <title>Draft genome of Pseudofrankia sp. BMG5.37.</title>
        <authorList>
            <person name="Gtari M."/>
            <person name="Ghodhbane F."/>
            <person name="Sbissi I."/>
        </authorList>
    </citation>
    <scope>NUCLEOTIDE SEQUENCE [LARGE SCALE GENOMIC DNA]</scope>
    <source>
        <strain evidence="5">BMG 814</strain>
    </source>
</reference>
<dbReference type="PROSITE" id="PS50893">
    <property type="entry name" value="ABC_TRANSPORTER_2"/>
    <property type="match status" value="1"/>
</dbReference>
<keyword evidence="2 4" id="KW-0067">ATP-binding</keyword>
<dbReference type="PANTHER" id="PTHR43790:SF8">
    <property type="entry name" value="SUGAR ABC TRANSPORTER ATP-BINDING PROTEIN"/>
    <property type="match status" value="1"/>
</dbReference>
<accession>A0ABT9I6T0</accession>
<dbReference type="Proteomes" id="UP001233673">
    <property type="component" value="Unassembled WGS sequence"/>
</dbReference>
<dbReference type="InterPro" id="IPR003439">
    <property type="entry name" value="ABC_transporter-like_ATP-bd"/>
</dbReference>
<keyword evidence="1" id="KW-0547">Nucleotide-binding</keyword>
<dbReference type="PANTHER" id="PTHR43790">
    <property type="entry name" value="CARBOHYDRATE TRANSPORT ATP-BINDING PROTEIN MG119-RELATED"/>
    <property type="match status" value="1"/>
</dbReference>
<dbReference type="InterPro" id="IPR050107">
    <property type="entry name" value="ABC_carbohydrate_import_ATPase"/>
</dbReference>
<evidence type="ECO:0000259" key="3">
    <source>
        <dbReference type="PROSITE" id="PS50893"/>
    </source>
</evidence>
<dbReference type="InterPro" id="IPR003593">
    <property type="entry name" value="AAA+_ATPase"/>
</dbReference>
<dbReference type="Pfam" id="PF00005">
    <property type="entry name" value="ABC_tran"/>
    <property type="match status" value="1"/>
</dbReference>
<organism evidence="4 5">
    <name type="scientific">Blastococcus carthaginiensis</name>
    <dbReference type="NCBI Taxonomy" id="3050034"/>
    <lineage>
        <taxon>Bacteria</taxon>
        <taxon>Bacillati</taxon>
        <taxon>Actinomycetota</taxon>
        <taxon>Actinomycetes</taxon>
        <taxon>Geodermatophilales</taxon>
        <taxon>Geodermatophilaceae</taxon>
        <taxon>Blastococcus</taxon>
    </lineage>
</organism>
<evidence type="ECO:0000313" key="4">
    <source>
        <dbReference type="EMBL" id="MDP5181253.1"/>
    </source>
</evidence>
<evidence type="ECO:0000256" key="1">
    <source>
        <dbReference type="ARBA" id="ARBA00022741"/>
    </source>
</evidence>
<evidence type="ECO:0000256" key="2">
    <source>
        <dbReference type="ARBA" id="ARBA00022840"/>
    </source>
</evidence>
<dbReference type="InterPro" id="IPR027417">
    <property type="entry name" value="P-loop_NTPase"/>
</dbReference>
<sequence>MSATPPAVEERVEGATPVIELRGVTVRHGSVPALSRVTVALLPGQITCVLGENGSGKSTLVQVLSGLRRHDEGELLVGGAPTRFRSPRQAREAGIATVWQDLAVAPLLAVWRNFFLGAEPTRGVWPFRRLDLDGARETTMRAMARVGVTGLDPDQPASALQAGERQSLAVARALHFGARALVIDEPVTPMTVARQTLFGQAVLAARARGLAVVVVTNNPRYAHLIGDRFLLLAHGQIAGNLTRDDVDSDVLTALMAGGDQLTTLTDALTALHPELGER</sequence>
<keyword evidence="5" id="KW-1185">Reference proteome</keyword>
<proteinExistence type="predicted"/>
<feature type="domain" description="ABC transporter" evidence="3">
    <location>
        <begin position="19"/>
        <end position="259"/>
    </location>
</feature>
<dbReference type="EMBL" id="JASNFN010000001">
    <property type="protein sequence ID" value="MDP5181253.1"/>
    <property type="molecule type" value="Genomic_DNA"/>
</dbReference>
<dbReference type="SMART" id="SM00382">
    <property type="entry name" value="AAA"/>
    <property type="match status" value="1"/>
</dbReference>
<protein>
    <submittedName>
        <fullName evidence="4">ATP-binding cassette domain-containing protein</fullName>
    </submittedName>
</protein>
<dbReference type="Gene3D" id="3.40.50.300">
    <property type="entry name" value="P-loop containing nucleotide triphosphate hydrolases"/>
    <property type="match status" value="1"/>
</dbReference>
<dbReference type="GO" id="GO:0005524">
    <property type="term" value="F:ATP binding"/>
    <property type="evidence" value="ECO:0007669"/>
    <property type="project" value="UniProtKB-KW"/>
</dbReference>
<gene>
    <name evidence="4" type="ORF">QOZ88_01245</name>
</gene>
<name>A0ABT9I6T0_9ACTN</name>